<evidence type="ECO:0000256" key="3">
    <source>
        <dbReference type="ARBA" id="ARBA00022763"/>
    </source>
</evidence>
<keyword evidence="10" id="KW-1185">Reference proteome</keyword>
<keyword evidence="2" id="KW-0479">Metal-binding</keyword>
<evidence type="ECO:0000256" key="2">
    <source>
        <dbReference type="ARBA" id="ARBA00022723"/>
    </source>
</evidence>
<evidence type="ECO:0000256" key="4">
    <source>
        <dbReference type="ARBA" id="ARBA00022801"/>
    </source>
</evidence>
<dbReference type="InterPro" id="IPR005122">
    <property type="entry name" value="Uracil-DNA_glycosylase-like"/>
</dbReference>
<evidence type="ECO:0000256" key="6">
    <source>
        <dbReference type="ARBA" id="ARBA00023014"/>
    </source>
</evidence>
<dbReference type="Gene3D" id="3.40.470.10">
    <property type="entry name" value="Uracil-DNA glycosylase-like domain"/>
    <property type="match status" value="1"/>
</dbReference>
<reference evidence="9 10" key="1">
    <citation type="submission" date="2023-02" db="EMBL/GenBank/DDBJ databases">
        <title>Genome sequence of Paenibacillus kyungheensis KACC 18744.</title>
        <authorList>
            <person name="Kim S."/>
            <person name="Heo J."/>
            <person name="Kwon S.-W."/>
        </authorList>
    </citation>
    <scope>NUCLEOTIDE SEQUENCE [LARGE SCALE GENOMIC DNA]</scope>
    <source>
        <strain evidence="9 10">KACC 18744</strain>
    </source>
</reference>
<dbReference type="GO" id="GO:0046872">
    <property type="term" value="F:metal ion binding"/>
    <property type="evidence" value="ECO:0007669"/>
    <property type="project" value="UniProtKB-KW"/>
</dbReference>
<dbReference type="GO" id="GO:0006281">
    <property type="term" value="P:DNA repair"/>
    <property type="evidence" value="ECO:0007669"/>
    <property type="project" value="UniProtKB-KW"/>
</dbReference>
<dbReference type="InterPro" id="IPR036895">
    <property type="entry name" value="Uracil-DNA_glycosylase-like_sf"/>
</dbReference>
<dbReference type="SMART" id="SM00986">
    <property type="entry name" value="UDG"/>
    <property type="match status" value="1"/>
</dbReference>
<keyword evidence="1" id="KW-0004">4Fe-4S</keyword>
<dbReference type="SUPFAM" id="SSF52141">
    <property type="entry name" value="Uracil-DNA glycosylase-like"/>
    <property type="match status" value="1"/>
</dbReference>
<dbReference type="GO" id="GO:0097506">
    <property type="term" value="F:deaminated base DNA N-glycosylase activity"/>
    <property type="evidence" value="ECO:0007669"/>
    <property type="project" value="UniProtKB-ARBA"/>
</dbReference>
<dbReference type="PANTHER" id="PTHR33693:SF1">
    <property type="entry name" value="TYPE-4 URACIL-DNA GLYCOSYLASE"/>
    <property type="match status" value="1"/>
</dbReference>
<gene>
    <name evidence="9" type="ORF">PQ456_14690</name>
</gene>
<keyword evidence="6" id="KW-0411">Iron-sulfur</keyword>
<dbReference type="KEGG" id="pka:PQ456_14690"/>
<dbReference type="InterPro" id="IPR051536">
    <property type="entry name" value="UDG_Type-4/5"/>
</dbReference>
<dbReference type="GO" id="GO:0051539">
    <property type="term" value="F:4 iron, 4 sulfur cluster binding"/>
    <property type="evidence" value="ECO:0007669"/>
    <property type="project" value="UniProtKB-KW"/>
</dbReference>
<feature type="domain" description="Uracil-DNA glycosylase-like" evidence="8">
    <location>
        <begin position="37"/>
        <end position="217"/>
    </location>
</feature>
<keyword evidence="5" id="KW-0408">Iron</keyword>
<keyword evidence="3" id="KW-0227">DNA damage</keyword>
<proteinExistence type="predicted"/>
<evidence type="ECO:0000259" key="8">
    <source>
        <dbReference type="SMART" id="SM00986"/>
    </source>
</evidence>
<accession>A0AAX3LX28</accession>
<keyword evidence="4" id="KW-0378">Hydrolase</keyword>
<evidence type="ECO:0000313" key="9">
    <source>
        <dbReference type="EMBL" id="WCT54446.1"/>
    </source>
</evidence>
<protein>
    <submittedName>
        <fullName evidence="9">Uracil-DNA glycosylase</fullName>
    </submittedName>
</protein>
<dbReference type="PANTHER" id="PTHR33693">
    <property type="entry name" value="TYPE-5 URACIL-DNA GLYCOSYLASE"/>
    <property type="match status" value="1"/>
</dbReference>
<dbReference type="CDD" id="cd10030">
    <property type="entry name" value="UDG-F4_TTUDGA_SPO1dp_like"/>
    <property type="match status" value="1"/>
</dbReference>
<dbReference type="SMART" id="SM00987">
    <property type="entry name" value="UreE_C"/>
    <property type="match status" value="1"/>
</dbReference>
<dbReference type="AlphaFoldDB" id="A0AAX3LX28"/>
<keyword evidence="7" id="KW-0234">DNA repair</keyword>
<name>A0AAX3LX28_9BACL</name>
<evidence type="ECO:0000256" key="1">
    <source>
        <dbReference type="ARBA" id="ARBA00022485"/>
    </source>
</evidence>
<dbReference type="Proteomes" id="UP001220509">
    <property type="component" value="Chromosome"/>
</dbReference>
<evidence type="ECO:0000313" key="10">
    <source>
        <dbReference type="Proteomes" id="UP001220509"/>
    </source>
</evidence>
<evidence type="ECO:0000256" key="5">
    <source>
        <dbReference type="ARBA" id="ARBA00023004"/>
    </source>
</evidence>
<dbReference type="Pfam" id="PF03167">
    <property type="entry name" value="UDG"/>
    <property type="match status" value="1"/>
</dbReference>
<sequence length="229" mass="25681">MSKAQRESQIGNVPLSPTRISECLERVAGHRLEGFLGGYGKFPGGLMMVGEAPGANEIEKGIPFCGQAGKVLDGYFDALNITRNDLYITSTVRSRPYKDKMIQGKHTAERSSRSNRTPTSYEVFAFAPILDTEIETVQPQIIITLGNIALQRLLGKGYQVSQVHGQARRSHIQQVDADHMDQGYHWSEQEYWIFPMYHPAAVLYNRSLTTIIAEDLVILRELIDLTLQS</sequence>
<dbReference type="RefSeq" id="WP_273612964.1">
    <property type="nucleotide sequence ID" value="NZ_CP117416.1"/>
</dbReference>
<evidence type="ECO:0000256" key="7">
    <source>
        <dbReference type="ARBA" id="ARBA00023204"/>
    </source>
</evidence>
<organism evidence="9 10">
    <name type="scientific">Paenibacillus kyungheensis</name>
    <dbReference type="NCBI Taxonomy" id="1452732"/>
    <lineage>
        <taxon>Bacteria</taxon>
        <taxon>Bacillati</taxon>
        <taxon>Bacillota</taxon>
        <taxon>Bacilli</taxon>
        <taxon>Bacillales</taxon>
        <taxon>Paenibacillaceae</taxon>
        <taxon>Paenibacillus</taxon>
    </lineage>
</organism>
<dbReference type="EMBL" id="CP117416">
    <property type="protein sequence ID" value="WCT54446.1"/>
    <property type="molecule type" value="Genomic_DNA"/>
</dbReference>